<name>A0A517WUQ2_9PLAN</name>
<dbReference type="OrthoDB" id="196248at2"/>
<dbReference type="AlphaFoldDB" id="A0A517WUQ2"/>
<reference evidence="1 2" key="1">
    <citation type="submission" date="2019-03" db="EMBL/GenBank/DDBJ databases">
        <title>Deep-cultivation of Planctomycetes and their phenomic and genomic characterization uncovers novel biology.</title>
        <authorList>
            <person name="Wiegand S."/>
            <person name="Jogler M."/>
            <person name="Boedeker C."/>
            <person name="Pinto D."/>
            <person name="Vollmers J."/>
            <person name="Rivas-Marin E."/>
            <person name="Kohn T."/>
            <person name="Peeters S.H."/>
            <person name="Heuer A."/>
            <person name="Rast P."/>
            <person name="Oberbeckmann S."/>
            <person name="Bunk B."/>
            <person name="Jeske O."/>
            <person name="Meyerdierks A."/>
            <person name="Storesund J.E."/>
            <person name="Kallscheuer N."/>
            <person name="Luecker S."/>
            <person name="Lage O.M."/>
            <person name="Pohl T."/>
            <person name="Merkel B.J."/>
            <person name="Hornburger P."/>
            <person name="Mueller R.-W."/>
            <person name="Bruemmer F."/>
            <person name="Labrenz M."/>
            <person name="Spormann A.M."/>
            <person name="Op den Camp H."/>
            <person name="Overmann J."/>
            <person name="Amann R."/>
            <person name="Jetten M.S.M."/>
            <person name="Mascher T."/>
            <person name="Medema M.H."/>
            <person name="Devos D.P."/>
            <person name="Kaster A.-K."/>
            <person name="Ovreas L."/>
            <person name="Rohde M."/>
            <person name="Galperin M.Y."/>
            <person name="Jogler C."/>
        </authorList>
    </citation>
    <scope>NUCLEOTIDE SEQUENCE [LARGE SCALE GENOMIC DNA]</scope>
    <source>
        <strain evidence="1 2">V202</strain>
    </source>
</reference>
<protein>
    <submittedName>
        <fullName evidence="1">Uncharacterized protein</fullName>
    </submittedName>
</protein>
<dbReference type="RefSeq" id="WP_145174550.1">
    <property type="nucleotide sequence ID" value="NZ_CP037422.1"/>
</dbReference>
<gene>
    <name evidence="1" type="ORF">V202x_23700</name>
</gene>
<proteinExistence type="predicted"/>
<evidence type="ECO:0000313" key="2">
    <source>
        <dbReference type="Proteomes" id="UP000318384"/>
    </source>
</evidence>
<dbReference type="EMBL" id="CP037422">
    <property type="protein sequence ID" value="QDU09000.1"/>
    <property type="molecule type" value="Genomic_DNA"/>
</dbReference>
<sequence>MALSRKNSSRIVVDGDTFRYKVSATSPDEDRNFRLNVTLQREAGGSRLEVLGLVTRDFWLDISKPGVKVSKKYPTITPRHIRTIIGRAINAGWQPQTTGPAFVLELGNETLFSSSE</sequence>
<dbReference type="Proteomes" id="UP000318384">
    <property type="component" value="Chromosome"/>
</dbReference>
<keyword evidence="2" id="KW-1185">Reference proteome</keyword>
<evidence type="ECO:0000313" key="1">
    <source>
        <dbReference type="EMBL" id="QDU09000.1"/>
    </source>
</evidence>
<accession>A0A517WUQ2</accession>
<organism evidence="1 2">
    <name type="scientific">Gimesia aquarii</name>
    <dbReference type="NCBI Taxonomy" id="2527964"/>
    <lineage>
        <taxon>Bacteria</taxon>
        <taxon>Pseudomonadati</taxon>
        <taxon>Planctomycetota</taxon>
        <taxon>Planctomycetia</taxon>
        <taxon>Planctomycetales</taxon>
        <taxon>Planctomycetaceae</taxon>
        <taxon>Gimesia</taxon>
    </lineage>
</organism>